<keyword evidence="7" id="KW-0472">Membrane</keyword>
<dbReference type="PANTHER" id="PTHR21562">
    <property type="entry name" value="NOTUM-RELATED"/>
    <property type="match status" value="1"/>
</dbReference>
<dbReference type="Pfam" id="PF03283">
    <property type="entry name" value="PAE"/>
    <property type="match status" value="1"/>
</dbReference>
<keyword evidence="4 6" id="KW-0134">Cell wall</keyword>
<keyword evidence="7" id="KW-0812">Transmembrane</keyword>
<keyword evidence="6" id="KW-0378">Hydrolase</keyword>
<evidence type="ECO:0000256" key="5">
    <source>
        <dbReference type="ARBA" id="ARBA00023316"/>
    </source>
</evidence>
<dbReference type="EMBL" id="JAGKQM010000011">
    <property type="protein sequence ID" value="KAH0901282.1"/>
    <property type="molecule type" value="Genomic_DNA"/>
</dbReference>
<sequence length="310" mass="34545">MQRECDQRPNEVSFFIDKSELCLYHGSSNYMEKEVQFTGILSDKAQENPELSFVTVMVLLSVEMVRMRLHSFSLEESALLSGCSGGGLAAILRYDEFRNLFPGSTKVKCLSDAGLFLDKNLYNGIVEFQSVKNNLPRLCTNHLDPTSCFFPDNLISQMKTPLFIVNAAYDTWQIQSSIAPTSADPSGFWHDCRLNHGKCTPGQMRFLQGFRDQMLRVVKGFSMSRQNGLFINSCFAHCQTSSSKSTLWFSLGLSFFLVLVLTWTLLLLTSGSKVLVTTILKNDQEEEAGDVNGSSNKPAFGDILAIAFAA</sequence>
<keyword evidence="5 6" id="KW-0961">Cell wall biogenesis/degradation</keyword>
<organism evidence="9 10">
    <name type="scientific">Brassica napus</name>
    <name type="common">Rape</name>
    <dbReference type="NCBI Taxonomy" id="3708"/>
    <lineage>
        <taxon>Eukaryota</taxon>
        <taxon>Viridiplantae</taxon>
        <taxon>Streptophyta</taxon>
        <taxon>Embryophyta</taxon>
        <taxon>Tracheophyta</taxon>
        <taxon>Spermatophyta</taxon>
        <taxon>Magnoliopsida</taxon>
        <taxon>eudicotyledons</taxon>
        <taxon>Gunneridae</taxon>
        <taxon>Pentapetalae</taxon>
        <taxon>rosids</taxon>
        <taxon>malvids</taxon>
        <taxon>Brassicales</taxon>
        <taxon>Brassicaceae</taxon>
        <taxon>Brassiceae</taxon>
        <taxon>Brassica</taxon>
    </lineage>
</organism>
<evidence type="ECO:0000256" key="2">
    <source>
        <dbReference type="ARBA" id="ARBA00004191"/>
    </source>
</evidence>
<proteinExistence type="inferred from homology"/>
<keyword evidence="6" id="KW-0964">Secreted</keyword>
<evidence type="ECO:0000256" key="6">
    <source>
        <dbReference type="RuleBase" id="RU363114"/>
    </source>
</evidence>
<comment type="similarity">
    <text evidence="3 6">Belongs to the pectinacetylesterase family.</text>
</comment>
<evidence type="ECO:0000313" key="10">
    <source>
        <dbReference type="Proteomes" id="UP000824890"/>
    </source>
</evidence>
<comment type="caution">
    <text evidence="9">The sequence shown here is derived from an EMBL/GenBank/DDBJ whole genome shotgun (WGS) entry which is preliminary data.</text>
</comment>
<comment type="function">
    <text evidence="1 6">Hydrolyzes acetyl esters in homogalacturonan regions of pectin. In type I primary cell wall, galacturonic acid residues of pectin can be acetylated at the O-2 and O-3 positions. Decreasing the degree of acetylation of pectin gels in vitro alters their physical properties.</text>
</comment>
<gene>
    <name evidence="8" type="ORF">HID58_040784</name>
    <name evidence="9" type="ORF">HID58_040785</name>
</gene>
<dbReference type="Proteomes" id="UP000824890">
    <property type="component" value="Unassembled WGS sequence"/>
</dbReference>
<evidence type="ECO:0000256" key="7">
    <source>
        <dbReference type="SAM" id="Phobius"/>
    </source>
</evidence>
<accession>A0ABQ8B9Y2</accession>
<dbReference type="PANTHER" id="PTHR21562:SF100">
    <property type="entry name" value="PECTIN ACETYLESTERASE"/>
    <property type="match status" value="1"/>
</dbReference>
<protein>
    <recommendedName>
        <fullName evidence="6">Pectin acetylesterase</fullName>
        <ecNumber evidence="6">3.1.1.-</ecNumber>
    </recommendedName>
</protein>
<evidence type="ECO:0000313" key="9">
    <source>
        <dbReference type="EMBL" id="KAH0901282.1"/>
    </source>
</evidence>
<name>A0ABQ8B9Y2_BRANA</name>
<keyword evidence="10" id="KW-1185">Reference proteome</keyword>
<evidence type="ECO:0000256" key="4">
    <source>
        <dbReference type="ARBA" id="ARBA00022512"/>
    </source>
</evidence>
<dbReference type="InterPro" id="IPR004963">
    <property type="entry name" value="PAE/NOTUM"/>
</dbReference>
<dbReference type="EMBL" id="JAGKQM010000011">
    <property type="protein sequence ID" value="KAH0901281.1"/>
    <property type="molecule type" value="Genomic_DNA"/>
</dbReference>
<keyword evidence="7" id="KW-1133">Transmembrane helix</keyword>
<evidence type="ECO:0000313" key="8">
    <source>
        <dbReference type="EMBL" id="KAH0901281.1"/>
    </source>
</evidence>
<dbReference type="EC" id="3.1.1.-" evidence="6"/>
<feature type="transmembrane region" description="Helical" evidence="7">
    <location>
        <begin position="247"/>
        <end position="268"/>
    </location>
</feature>
<evidence type="ECO:0000256" key="3">
    <source>
        <dbReference type="ARBA" id="ARBA00005784"/>
    </source>
</evidence>
<reference evidence="9 10" key="1">
    <citation type="submission" date="2021-05" db="EMBL/GenBank/DDBJ databases">
        <title>Genome Assembly of Synthetic Allotetraploid Brassica napus Reveals Homoeologous Exchanges between Subgenomes.</title>
        <authorList>
            <person name="Davis J.T."/>
        </authorList>
    </citation>
    <scope>NUCLEOTIDE SEQUENCE [LARGE SCALE GENOMIC DNA]</scope>
    <source>
        <strain evidence="10">cv. Da-Ae</strain>
        <tissue evidence="9">Seedling</tissue>
    </source>
</reference>
<evidence type="ECO:0000256" key="1">
    <source>
        <dbReference type="ARBA" id="ARBA00003534"/>
    </source>
</evidence>
<comment type="subcellular location">
    <subcellularLocation>
        <location evidence="2 6">Secreted</location>
        <location evidence="2 6">Cell wall</location>
    </subcellularLocation>
</comment>